<dbReference type="Proteomes" id="UP000308197">
    <property type="component" value="Unassembled WGS sequence"/>
</dbReference>
<proteinExistence type="predicted"/>
<gene>
    <name evidence="1" type="ORF">K466DRAFT_665739</name>
</gene>
<evidence type="ECO:0000313" key="1">
    <source>
        <dbReference type="EMBL" id="TFK83589.1"/>
    </source>
</evidence>
<dbReference type="EMBL" id="ML211382">
    <property type="protein sequence ID" value="TFK83589.1"/>
    <property type="molecule type" value="Genomic_DNA"/>
</dbReference>
<reference evidence="1 2" key="1">
    <citation type="journal article" date="2019" name="Nat. Ecol. Evol.">
        <title>Megaphylogeny resolves global patterns of mushroom evolution.</title>
        <authorList>
            <person name="Varga T."/>
            <person name="Krizsan K."/>
            <person name="Foldi C."/>
            <person name="Dima B."/>
            <person name="Sanchez-Garcia M."/>
            <person name="Sanchez-Ramirez S."/>
            <person name="Szollosi G.J."/>
            <person name="Szarkandi J.G."/>
            <person name="Papp V."/>
            <person name="Albert L."/>
            <person name="Andreopoulos W."/>
            <person name="Angelini C."/>
            <person name="Antonin V."/>
            <person name="Barry K.W."/>
            <person name="Bougher N.L."/>
            <person name="Buchanan P."/>
            <person name="Buyck B."/>
            <person name="Bense V."/>
            <person name="Catcheside P."/>
            <person name="Chovatia M."/>
            <person name="Cooper J."/>
            <person name="Damon W."/>
            <person name="Desjardin D."/>
            <person name="Finy P."/>
            <person name="Geml J."/>
            <person name="Haridas S."/>
            <person name="Hughes K."/>
            <person name="Justo A."/>
            <person name="Karasinski D."/>
            <person name="Kautmanova I."/>
            <person name="Kiss B."/>
            <person name="Kocsube S."/>
            <person name="Kotiranta H."/>
            <person name="LaButti K.M."/>
            <person name="Lechner B.E."/>
            <person name="Liimatainen K."/>
            <person name="Lipzen A."/>
            <person name="Lukacs Z."/>
            <person name="Mihaltcheva S."/>
            <person name="Morgado L.N."/>
            <person name="Niskanen T."/>
            <person name="Noordeloos M.E."/>
            <person name="Ohm R.A."/>
            <person name="Ortiz-Santana B."/>
            <person name="Ovrebo C."/>
            <person name="Racz N."/>
            <person name="Riley R."/>
            <person name="Savchenko A."/>
            <person name="Shiryaev A."/>
            <person name="Soop K."/>
            <person name="Spirin V."/>
            <person name="Szebenyi C."/>
            <person name="Tomsovsky M."/>
            <person name="Tulloss R.E."/>
            <person name="Uehling J."/>
            <person name="Grigoriev I.V."/>
            <person name="Vagvolgyi C."/>
            <person name="Papp T."/>
            <person name="Martin F.M."/>
            <person name="Miettinen O."/>
            <person name="Hibbett D.S."/>
            <person name="Nagy L.G."/>
        </authorList>
    </citation>
    <scope>NUCLEOTIDE SEQUENCE [LARGE SCALE GENOMIC DNA]</scope>
    <source>
        <strain evidence="1 2">HHB13444</strain>
    </source>
</reference>
<accession>A0A5C3P3M2</accession>
<organism evidence="1 2">
    <name type="scientific">Polyporus arcularius HHB13444</name>
    <dbReference type="NCBI Taxonomy" id="1314778"/>
    <lineage>
        <taxon>Eukaryota</taxon>
        <taxon>Fungi</taxon>
        <taxon>Dikarya</taxon>
        <taxon>Basidiomycota</taxon>
        <taxon>Agaricomycotina</taxon>
        <taxon>Agaricomycetes</taxon>
        <taxon>Polyporales</taxon>
        <taxon>Polyporaceae</taxon>
        <taxon>Polyporus</taxon>
    </lineage>
</organism>
<keyword evidence="2" id="KW-1185">Reference proteome</keyword>
<protein>
    <recommendedName>
        <fullName evidence="3">F-box domain-containing protein</fullName>
    </recommendedName>
</protein>
<dbReference type="InParanoid" id="A0A5C3P3M2"/>
<sequence length="382" mass="43456">MPDLVKSVEDAYQILMRHNLVSSRSPALTKDQQPANAEKCTMSLTCRNVTEVRRSLAFPSVRAERARNICSLSVSLEVPRAARIDEKTFLENFAAILRSLPALKELSIIGYDTPHTPSRDIFRGCRFNLEKLHCDSNKLLVASWNSVGQSSIRDFRGFTHFVTEGPPSEIQPRDMANLKHLETSAYFAERLTIPAKITHISLHTSRSKTKDTLWYLSNLLGDQLVSLRVNRTLVASKSPPLEDVEKADTNGLLWASDSPLMICCMLRAPKLTYLEIRDTSLKKWSVNAHSVRDVSWVREMVGTPALQRLVWRPAWAKRVRQLHAITTEHIRDCFALLPVNFVAIPVEASDLGMWRVSLRGRSPEELEDYWPPCAIREDSWRI</sequence>
<evidence type="ECO:0000313" key="2">
    <source>
        <dbReference type="Proteomes" id="UP000308197"/>
    </source>
</evidence>
<dbReference type="AlphaFoldDB" id="A0A5C3P3M2"/>
<name>A0A5C3P3M2_9APHY</name>
<evidence type="ECO:0008006" key="3">
    <source>
        <dbReference type="Google" id="ProtNLM"/>
    </source>
</evidence>